<name>A0A5K3F480_MESCO</name>
<dbReference type="WBParaSite" id="MCU_005397-RA">
    <property type="protein sequence ID" value="MCU_005397-RA"/>
    <property type="gene ID" value="MCU_005397"/>
</dbReference>
<proteinExistence type="predicted"/>
<organism evidence="1">
    <name type="scientific">Mesocestoides corti</name>
    <name type="common">Flatworm</name>
    <dbReference type="NCBI Taxonomy" id="53468"/>
    <lineage>
        <taxon>Eukaryota</taxon>
        <taxon>Metazoa</taxon>
        <taxon>Spiralia</taxon>
        <taxon>Lophotrochozoa</taxon>
        <taxon>Platyhelminthes</taxon>
        <taxon>Cestoda</taxon>
        <taxon>Eucestoda</taxon>
        <taxon>Cyclophyllidea</taxon>
        <taxon>Mesocestoididae</taxon>
        <taxon>Mesocestoides</taxon>
    </lineage>
</organism>
<accession>A0A5K3F480</accession>
<sequence length="51" mass="6002">MAMFCVASVQPSRKFAWLVTWRKFASRALLHHCSFLFCFIQPHCFLSPTRP</sequence>
<evidence type="ECO:0000313" key="1">
    <source>
        <dbReference type="WBParaSite" id="MCU_005397-RA"/>
    </source>
</evidence>
<dbReference type="AlphaFoldDB" id="A0A5K3F480"/>
<protein>
    <submittedName>
        <fullName evidence="1">Uncharacterized protein</fullName>
    </submittedName>
</protein>
<reference evidence="1" key="1">
    <citation type="submission" date="2019-11" db="UniProtKB">
        <authorList>
            <consortium name="WormBaseParasite"/>
        </authorList>
    </citation>
    <scope>IDENTIFICATION</scope>
</reference>